<dbReference type="KEGG" id="cfus:CYFUS_001561"/>
<gene>
    <name evidence="1" type="ORF">CYFUS_001561</name>
</gene>
<protein>
    <submittedName>
        <fullName evidence="1">Uncharacterized protein</fullName>
    </submittedName>
</protein>
<accession>A0A250IY54</accession>
<evidence type="ECO:0000313" key="2">
    <source>
        <dbReference type="Proteomes" id="UP000217257"/>
    </source>
</evidence>
<name>A0A250IY54_9BACT</name>
<organism evidence="1 2">
    <name type="scientific">Cystobacter fuscus</name>
    <dbReference type="NCBI Taxonomy" id="43"/>
    <lineage>
        <taxon>Bacteria</taxon>
        <taxon>Pseudomonadati</taxon>
        <taxon>Myxococcota</taxon>
        <taxon>Myxococcia</taxon>
        <taxon>Myxococcales</taxon>
        <taxon>Cystobacterineae</taxon>
        <taxon>Archangiaceae</taxon>
        <taxon>Cystobacter</taxon>
    </lineage>
</organism>
<evidence type="ECO:0000313" key="1">
    <source>
        <dbReference type="EMBL" id="ATB36147.1"/>
    </source>
</evidence>
<dbReference type="Proteomes" id="UP000217257">
    <property type="component" value="Chromosome"/>
</dbReference>
<dbReference type="AlphaFoldDB" id="A0A250IY54"/>
<reference evidence="1 2" key="1">
    <citation type="submission" date="2017-06" db="EMBL/GenBank/DDBJ databases">
        <title>Sequencing and comparative analysis of myxobacterial genomes.</title>
        <authorList>
            <person name="Rupp O."/>
            <person name="Goesmann A."/>
            <person name="Sogaard-Andersen L."/>
        </authorList>
    </citation>
    <scope>NUCLEOTIDE SEQUENCE [LARGE SCALE GENOMIC DNA]</scope>
    <source>
        <strain evidence="1 2">DSM 52655</strain>
    </source>
</reference>
<sequence length="228" mass="24388">MLPSFWPPTFGAIRPYSTAASRGRISPSGPSSFEAPAHFRWVLSSHSRLTSRSECLRQGPLAPRALPRFIATTDPSARLSPSPHFASSARAATLLPRAFSAGRGALPCFHPWPCSRAAALYPAGWTPQGRLRGVPAAFAVFEPARHPELTSHEASSGRSLIVAARALAHPAFRGFVGGLHRRALPSRCHPSYAVRPSPASGLSPYGSMDSLQASLKGLVPTPRFLRIV</sequence>
<dbReference type="EMBL" id="CP022098">
    <property type="protein sequence ID" value="ATB36147.1"/>
    <property type="molecule type" value="Genomic_DNA"/>
</dbReference>
<proteinExistence type="predicted"/>